<reference evidence="2" key="1">
    <citation type="journal article" date="2010" name="PLoS Negl. Trop. Dis.">
        <title>The genome sequence of Trypanosoma brucei gambiense, causative agent of chronic human african trypanosomiasis.</title>
        <authorList>
            <person name="Jackson A.P."/>
            <person name="Sanders M."/>
            <person name="Berry A."/>
            <person name="McQuillan J."/>
            <person name="Aslett M.A."/>
            <person name="Quail M.A."/>
            <person name="Chukualim B."/>
            <person name="Capewell P."/>
            <person name="MacLeod A."/>
            <person name="Melville S.E."/>
            <person name="Gibson W."/>
            <person name="Barry J.D."/>
            <person name="Berriman M."/>
            <person name="Hertz-Fowler C."/>
        </authorList>
    </citation>
    <scope>NUCLEOTIDE SEQUENCE [LARGE SCALE GENOMIC DNA]</scope>
    <source>
        <strain evidence="2">MHOM/CI/86/DAL972</strain>
    </source>
</reference>
<organism evidence="1 2">
    <name type="scientific">Trypanosoma brucei gambiense (strain MHOM/CI/86/DAL972)</name>
    <dbReference type="NCBI Taxonomy" id="679716"/>
    <lineage>
        <taxon>Eukaryota</taxon>
        <taxon>Discoba</taxon>
        <taxon>Euglenozoa</taxon>
        <taxon>Kinetoplastea</taxon>
        <taxon>Metakinetoplastina</taxon>
        <taxon>Trypanosomatida</taxon>
        <taxon>Trypanosomatidae</taxon>
        <taxon>Trypanosoma</taxon>
    </lineage>
</organism>
<dbReference type="GeneID" id="23863514"/>
<dbReference type="EMBL" id="FN554971">
    <property type="protein sequence ID" value="CBH13382.1"/>
    <property type="molecule type" value="Genomic_DNA"/>
</dbReference>
<dbReference type="KEGG" id="tbg:TbgDal_VIII3300"/>
<accession>C9ZVE4</accession>
<proteinExistence type="predicted"/>
<evidence type="ECO:0000313" key="2">
    <source>
        <dbReference type="Proteomes" id="UP000002316"/>
    </source>
</evidence>
<name>C9ZVE4_TRYB9</name>
<dbReference type="AlphaFoldDB" id="C9ZVE4"/>
<sequence length="134" mass="16207">MKVEVVTVVHARYPSLYPSLLPSRRLTLTNHVWMQKRFGRVAKRSLHSFFFKLFMHIPWWKIYHVILRLVTRTARIQIMWGNPQRILYDELVQKYLYIMSVCNGRKQMNRIHGTAKEIYIEKGLPFISQYNKLK</sequence>
<dbReference type="Proteomes" id="UP000002316">
    <property type="component" value="Chromosome 8"/>
</dbReference>
<evidence type="ECO:0000313" key="1">
    <source>
        <dbReference type="EMBL" id="CBH13382.1"/>
    </source>
</evidence>
<dbReference type="RefSeq" id="XP_011775659.1">
    <property type="nucleotide sequence ID" value="XM_011777357.1"/>
</dbReference>
<gene>
    <name evidence="1" type="ORF">TbgDal_VIII3300</name>
</gene>
<protein>
    <submittedName>
        <fullName evidence="1">Uncharacterized protein</fullName>
    </submittedName>
</protein>